<keyword evidence="4" id="KW-1185">Reference proteome</keyword>
<dbReference type="AlphaFoldDB" id="A0A2P5ALE8"/>
<dbReference type="InterPro" id="IPR029058">
    <property type="entry name" value="AB_hydrolase_fold"/>
</dbReference>
<name>A0A2P5ALE8_PARAD</name>
<dbReference type="InterPro" id="IPR013094">
    <property type="entry name" value="AB_hydrolase_3"/>
</dbReference>
<dbReference type="PANTHER" id="PTHR23024:SF212">
    <property type="entry name" value="CARBOXYLESTERASE 9-RELATED"/>
    <property type="match status" value="1"/>
</dbReference>
<dbReference type="STRING" id="3476.A0A2P5ALE8"/>
<dbReference type="Proteomes" id="UP000237105">
    <property type="component" value="Unassembled WGS sequence"/>
</dbReference>
<evidence type="ECO:0000259" key="2">
    <source>
        <dbReference type="Pfam" id="PF07859"/>
    </source>
</evidence>
<dbReference type="GO" id="GO:0016787">
    <property type="term" value="F:hydrolase activity"/>
    <property type="evidence" value="ECO:0007669"/>
    <property type="project" value="UniProtKB-KW"/>
</dbReference>
<evidence type="ECO:0000256" key="1">
    <source>
        <dbReference type="ARBA" id="ARBA00010515"/>
    </source>
</evidence>
<organism evidence="3 4">
    <name type="scientific">Parasponia andersonii</name>
    <name type="common">Sponia andersonii</name>
    <dbReference type="NCBI Taxonomy" id="3476"/>
    <lineage>
        <taxon>Eukaryota</taxon>
        <taxon>Viridiplantae</taxon>
        <taxon>Streptophyta</taxon>
        <taxon>Embryophyta</taxon>
        <taxon>Tracheophyta</taxon>
        <taxon>Spermatophyta</taxon>
        <taxon>Magnoliopsida</taxon>
        <taxon>eudicotyledons</taxon>
        <taxon>Gunneridae</taxon>
        <taxon>Pentapetalae</taxon>
        <taxon>rosids</taxon>
        <taxon>fabids</taxon>
        <taxon>Rosales</taxon>
        <taxon>Cannabaceae</taxon>
        <taxon>Parasponia</taxon>
    </lineage>
</organism>
<dbReference type="InterPro" id="IPR050466">
    <property type="entry name" value="Carboxylest/Gibb_receptor"/>
</dbReference>
<dbReference type="EMBL" id="JXTB01000532">
    <property type="protein sequence ID" value="PON37396.1"/>
    <property type="molecule type" value="Genomic_DNA"/>
</dbReference>
<dbReference type="Gene3D" id="3.40.50.1820">
    <property type="entry name" value="alpha/beta hydrolase"/>
    <property type="match status" value="1"/>
</dbReference>
<reference evidence="4" key="1">
    <citation type="submission" date="2016-06" db="EMBL/GenBank/DDBJ databases">
        <title>Parallel loss of symbiosis genes in relatives of nitrogen-fixing non-legume Parasponia.</title>
        <authorList>
            <person name="Van Velzen R."/>
            <person name="Holmer R."/>
            <person name="Bu F."/>
            <person name="Rutten L."/>
            <person name="Van Zeijl A."/>
            <person name="Liu W."/>
            <person name="Santuari L."/>
            <person name="Cao Q."/>
            <person name="Sharma T."/>
            <person name="Shen D."/>
            <person name="Roswanjaya Y."/>
            <person name="Wardhani T."/>
            <person name="Kalhor M.S."/>
            <person name="Jansen J."/>
            <person name="Van den Hoogen J."/>
            <person name="Gungor B."/>
            <person name="Hartog M."/>
            <person name="Hontelez J."/>
            <person name="Verver J."/>
            <person name="Yang W.-C."/>
            <person name="Schijlen E."/>
            <person name="Repin R."/>
            <person name="Schilthuizen M."/>
            <person name="Schranz E."/>
            <person name="Heidstra R."/>
            <person name="Miyata K."/>
            <person name="Fedorova E."/>
            <person name="Kohlen W."/>
            <person name="Bisseling T."/>
            <person name="Smit S."/>
            <person name="Geurts R."/>
        </authorList>
    </citation>
    <scope>NUCLEOTIDE SEQUENCE [LARGE SCALE GENOMIC DNA]</scope>
    <source>
        <strain evidence="4">cv. WU1-14</strain>
    </source>
</reference>
<protein>
    <submittedName>
        <fullName evidence="3">Alpha/beta hydrolase fold</fullName>
    </submittedName>
</protein>
<keyword evidence="3" id="KW-0378">Hydrolase</keyword>
<dbReference type="SUPFAM" id="SSF53474">
    <property type="entry name" value="alpha/beta-Hydrolases"/>
    <property type="match status" value="1"/>
</dbReference>
<sequence>MSEFNPYKHLHVTRNLDGTLTRLDSPTIESHPNPLPGQAVVSKDVTINGETRTWARLYRPTRLPSNDKAVARLPIVIYFHHGGWILLSAADATSHQNCSQIASEVPAIVVSVNYRLAPESRLPAQYHDGADAVCWVDHQASDPEGEPWLRDYGDFSRCYLYGCGCGGNIVFFVGLKVNELELEALKVAGIAMNQPMFGGVQRTESELQFATDQLLPLPVLDLMWDLVLPAEIDRDHRYCNPMVDGAQKEMIGRLGRCLVIGFGGDPMVDRQQQLVTLLVTCGVQVDAHFDDVGFHNIDFVDRRRAAAVLSIVKEFIF</sequence>
<comment type="caution">
    <text evidence="3">The sequence shown here is derived from an EMBL/GenBank/DDBJ whole genome shotgun (WGS) entry which is preliminary data.</text>
</comment>
<dbReference type="Pfam" id="PF07859">
    <property type="entry name" value="Abhydrolase_3"/>
    <property type="match status" value="1"/>
</dbReference>
<comment type="similarity">
    <text evidence="1">Belongs to the 'GDXG' lipolytic enzyme family.</text>
</comment>
<proteinExistence type="inferred from homology"/>
<accession>A0A2P5ALE8</accession>
<evidence type="ECO:0000313" key="4">
    <source>
        <dbReference type="Proteomes" id="UP000237105"/>
    </source>
</evidence>
<dbReference type="PANTHER" id="PTHR23024">
    <property type="entry name" value="ARYLACETAMIDE DEACETYLASE"/>
    <property type="match status" value="1"/>
</dbReference>
<feature type="domain" description="Alpha/beta hydrolase fold-3" evidence="2">
    <location>
        <begin position="76"/>
        <end position="296"/>
    </location>
</feature>
<dbReference type="OrthoDB" id="408631at2759"/>
<gene>
    <name evidence="3" type="ORF">PanWU01x14_320610</name>
</gene>
<evidence type="ECO:0000313" key="3">
    <source>
        <dbReference type="EMBL" id="PON37396.1"/>
    </source>
</evidence>